<dbReference type="PANTHER" id="PTHR43272:SF110">
    <property type="entry name" value="LONG-CHAIN-FATTY-ACID--COA LIGASE ACSBG2"/>
    <property type="match status" value="1"/>
</dbReference>
<reference evidence="6" key="1">
    <citation type="submission" date="2025-08" db="UniProtKB">
        <authorList>
            <consortium name="Ensembl"/>
        </authorList>
    </citation>
    <scope>IDENTIFICATION</scope>
</reference>
<dbReference type="PANTHER" id="PTHR43272">
    <property type="entry name" value="LONG-CHAIN-FATTY-ACID--COA LIGASE"/>
    <property type="match status" value="1"/>
</dbReference>
<keyword evidence="4" id="KW-0812">Transmembrane</keyword>
<keyword evidence="2" id="KW-0276">Fatty acid metabolism</keyword>
<keyword evidence="4" id="KW-0472">Membrane</keyword>
<feature type="domain" description="AMP-dependent synthetase/ligase" evidence="5">
    <location>
        <begin position="81"/>
        <end position="459"/>
    </location>
</feature>
<evidence type="ECO:0000313" key="6">
    <source>
        <dbReference type="Ensembl" id="ENSLLEP00000043584.1"/>
    </source>
</evidence>
<dbReference type="EC" id="6.2.1.3" evidence="3"/>
<accession>A0A8C5WJR5</accession>
<name>A0A8C5WJR5_9ANUR</name>
<feature type="transmembrane region" description="Helical" evidence="4">
    <location>
        <begin position="213"/>
        <end position="234"/>
    </location>
</feature>
<dbReference type="Gene3D" id="3.40.50.12780">
    <property type="entry name" value="N-terminal domain of ligase-like"/>
    <property type="match status" value="1"/>
</dbReference>
<dbReference type="InterPro" id="IPR042099">
    <property type="entry name" value="ANL_N_sf"/>
</dbReference>
<keyword evidence="2" id="KW-0443">Lipid metabolism</keyword>
<proteinExistence type="predicted"/>
<dbReference type="GO" id="GO:0016020">
    <property type="term" value="C:membrane"/>
    <property type="evidence" value="ECO:0007669"/>
    <property type="project" value="TreeGrafter"/>
</dbReference>
<sequence>MRSLTCYRAFSGYPALVLAVMTLFPVWSNSLFLGKCSVSDDGWCLAPAEKLWTVRRDGAVKLRTRHVSEQRPPLTVPQFFSQSVRRWDQRRALCVKRADKWTKITYAEYECQTRSVARSLLKLGLQRFHGVLILGCTSPEWFMAEIGSILAGGLAVGVDPSCSASFCQEVAIRSKAQVVIVQDPGQLEKILQVIGKLQTSCDQPNGMCIMLKFLCFFFVFFLVSSIQWDAFLALGTDLDDVCLNEVMESQKANQCCAVMYAAGHDNITWMAHAVCDHLNLGPNEVVVSYQPLNDLTVQLMDLWLPLCCGGTTYFAESNGPEVSALWSLLISVLRHSRPTIFLGCRTFWEKFQLSVADGLAVWPLMVTASSYRDYMDRFYQLPLNFLSKLLVSNPARAALGLNHCAFCYSGTSVAPSETMEFFWKLGLKMLRLYGFNETCGVHGIGHPNDDPIPSCEQTVSGCLSRRAFSTKCLWGRHIFMGYLDMEEETQSVLDKDGWLYAGEDGNGVLFLRCSSAFPPVTVSASPPASLLLPMLLLEGSPSPD</sequence>
<reference evidence="6" key="2">
    <citation type="submission" date="2025-09" db="UniProtKB">
        <authorList>
            <consortium name="Ensembl"/>
        </authorList>
    </citation>
    <scope>IDENTIFICATION</scope>
</reference>
<dbReference type="OrthoDB" id="1700726at2759"/>
<evidence type="ECO:0000256" key="3">
    <source>
        <dbReference type="ARBA" id="ARBA00026121"/>
    </source>
</evidence>
<dbReference type="InterPro" id="IPR000873">
    <property type="entry name" value="AMP-dep_synth/lig_dom"/>
</dbReference>
<protein>
    <recommendedName>
        <fullName evidence="3">long-chain-fatty-acid--CoA ligase</fullName>
        <ecNumber evidence="3">6.2.1.3</ecNumber>
    </recommendedName>
</protein>
<keyword evidence="7" id="KW-1185">Reference proteome</keyword>
<dbReference type="Proteomes" id="UP000694569">
    <property type="component" value="Unplaced"/>
</dbReference>
<evidence type="ECO:0000313" key="7">
    <source>
        <dbReference type="Proteomes" id="UP000694569"/>
    </source>
</evidence>
<evidence type="ECO:0000256" key="2">
    <source>
        <dbReference type="ARBA" id="ARBA00022832"/>
    </source>
</evidence>
<keyword evidence="1" id="KW-0436">Ligase</keyword>
<keyword evidence="4" id="KW-1133">Transmembrane helix</keyword>
<evidence type="ECO:0000256" key="1">
    <source>
        <dbReference type="ARBA" id="ARBA00022598"/>
    </source>
</evidence>
<dbReference type="GeneTree" id="ENSGT00940000155332"/>
<dbReference type="Pfam" id="PF00501">
    <property type="entry name" value="AMP-binding"/>
    <property type="match status" value="1"/>
</dbReference>
<dbReference type="GO" id="GO:0004467">
    <property type="term" value="F:long-chain fatty acid-CoA ligase activity"/>
    <property type="evidence" value="ECO:0007669"/>
    <property type="project" value="UniProtKB-EC"/>
</dbReference>
<dbReference type="AlphaFoldDB" id="A0A8C5WJR5"/>
<dbReference type="Ensembl" id="ENSLLET00000045323.1">
    <property type="protein sequence ID" value="ENSLLEP00000043584.1"/>
    <property type="gene ID" value="ENSLLEG00000027564.1"/>
</dbReference>
<organism evidence="6 7">
    <name type="scientific">Leptobrachium leishanense</name>
    <name type="common">Leishan spiny toad</name>
    <dbReference type="NCBI Taxonomy" id="445787"/>
    <lineage>
        <taxon>Eukaryota</taxon>
        <taxon>Metazoa</taxon>
        <taxon>Chordata</taxon>
        <taxon>Craniata</taxon>
        <taxon>Vertebrata</taxon>
        <taxon>Euteleostomi</taxon>
        <taxon>Amphibia</taxon>
        <taxon>Batrachia</taxon>
        <taxon>Anura</taxon>
        <taxon>Pelobatoidea</taxon>
        <taxon>Megophryidae</taxon>
        <taxon>Leptobrachium</taxon>
    </lineage>
</organism>
<feature type="transmembrane region" description="Helical" evidence="4">
    <location>
        <begin position="12"/>
        <end position="33"/>
    </location>
</feature>
<evidence type="ECO:0000256" key="4">
    <source>
        <dbReference type="SAM" id="Phobius"/>
    </source>
</evidence>
<evidence type="ECO:0000259" key="5">
    <source>
        <dbReference type="Pfam" id="PF00501"/>
    </source>
</evidence>
<dbReference type="SUPFAM" id="SSF56801">
    <property type="entry name" value="Acetyl-CoA synthetase-like"/>
    <property type="match status" value="1"/>
</dbReference>
<dbReference type="GO" id="GO:0005783">
    <property type="term" value="C:endoplasmic reticulum"/>
    <property type="evidence" value="ECO:0007669"/>
    <property type="project" value="TreeGrafter"/>
</dbReference>